<dbReference type="Proteomes" id="UP000198287">
    <property type="component" value="Unassembled WGS sequence"/>
</dbReference>
<evidence type="ECO:0000256" key="1">
    <source>
        <dbReference type="SAM" id="SignalP"/>
    </source>
</evidence>
<dbReference type="InterPro" id="IPR016187">
    <property type="entry name" value="CTDL_fold"/>
</dbReference>
<keyword evidence="1" id="KW-0732">Signal</keyword>
<dbReference type="SUPFAM" id="SSF56436">
    <property type="entry name" value="C-type lectin-like"/>
    <property type="match status" value="1"/>
</dbReference>
<protein>
    <submittedName>
        <fullName evidence="3">C-type lectin domain family 4 member K</fullName>
    </submittedName>
</protein>
<evidence type="ECO:0000313" key="3">
    <source>
        <dbReference type="EMBL" id="OXA61975.1"/>
    </source>
</evidence>
<dbReference type="EMBL" id="LNIX01000001">
    <property type="protein sequence ID" value="OXA61975.1"/>
    <property type="molecule type" value="Genomic_DNA"/>
</dbReference>
<dbReference type="PROSITE" id="PS50041">
    <property type="entry name" value="C_TYPE_LECTIN_2"/>
    <property type="match status" value="1"/>
</dbReference>
<accession>A0A226EWE5</accession>
<comment type="caution">
    <text evidence="3">The sequence shown here is derived from an EMBL/GenBank/DDBJ whole genome shotgun (WGS) entry which is preliminary data.</text>
</comment>
<gene>
    <name evidence="3" type="ORF">Fcan01_01568</name>
</gene>
<name>A0A226EWE5_FOLCA</name>
<reference evidence="3 4" key="1">
    <citation type="submission" date="2015-12" db="EMBL/GenBank/DDBJ databases">
        <title>The genome of Folsomia candida.</title>
        <authorList>
            <person name="Faddeeva A."/>
            <person name="Derks M.F."/>
            <person name="Anvar Y."/>
            <person name="Smit S."/>
            <person name="Van Straalen N."/>
            <person name="Roelofs D."/>
        </authorList>
    </citation>
    <scope>NUCLEOTIDE SEQUENCE [LARGE SCALE GENOMIC DNA]</scope>
    <source>
        <strain evidence="3 4">VU population</strain>
        <tissue evidence="3">Whole body</tissue>
    </source>
</reference>
<evidence type="ECO:0000259" key="2">
    <source>
        <dbReference type="PROSITE" id="PS50041"/>
    </source>
</evidence>
<dbReference type="Gene3D" id="3.10.100.10">
    <property type="entry name" value="Mannose-Binding Protein A, subunit A"/>
    <property type="match status" value="1"/>
</dbReference>
<keyword evidence="3" id="KW-0430">Lectin</keyword>
<feature type="chain" id="PRO_5013211677" evidence="1">
    <location>
        <begin position="25"/>
        <end position="175"/>
    </location>
</feature>
<proteinExistence type="predicted"/>
<dbReference type="GO" id="GO:0030246">
    <property type="term" value="F:carbohydrate binding"/>
    <property type="evidence" value="ECO:0007669"/>
    <property type="project" value="UniProtKB-KW"/>
</dbReference>
<evidence type="ECO:0000313" key="4">
    <source>
        <dbReference type="Proteomes" id="UP000198287"/>
    </source>
</evidence>
<keyword evidence="4" id="KW-1185">Reference proteome</keyword>
<dbReference type="InterPro" id="IPR001304">
    <property type="entry name" value="C-type_lectin-like"/>
</dbReference>
<organism evidence="3 4">
    <name type="scientific">Folsomia candida</name>
    <name type="common">Springtail</name>
    <dbReference type="NCBI Taxonomy" id="158441"/>
    <lineage>
        <taxon>Eukaryota</taxon>
        <taxon>Metazoa</taxon>
        <taxon>Ecdysozoa</taxon>
        <taxon>Arthropoda</taxon>
        <taxon>Hexapoda</taxon>
        <taxon>Collembola</taxon>
        <taxon>Entomobryomorpha</taxon>
        <taxon>Isotomoidea</taxon>
        <taxon>Isotomidae</taxon>
        <taxon>Proisotominae</taxon>
        <taxon>Folsomia</taxon>
    </lineage>
</organism>
<sequence length="175" mass="19750">MSFSTTLWKIAVLCITVLATRAESREVPSQGIKTANGDFYIPSPRMNMVGNFGDKYYFIESIPTQTDYYSALTFCPNEHPAMTSVRVDSQEELRYITSYGINTTIPAGTYWTGATSFGLYSWPDGSLLEDLYIDRGNDYAPMCLYFHGSNAAGERLWGERCINRHFPICQIITSK</sequence>
<dbReference type="SMART" id="SM00034">
    <property type="entry name" value="CLECT"/>
    <property type="match status" value="1"/>
</dbReference>
<dbReference type="InterPro" id="IPR016186">
    <property type="entry name" value="C-type_lectin-like/link_sf"/>
</dbReference>
<feature type="domain" description="C-type lectin" evidence="2">
    <location>
        <begin position="52"/>
        <end position="170"/>
    </location>
</feature>
<feature type="signal peptide" evidence="1">
    <location>
        <begin position="1"/>
        <end position="24"/>
    </location>
</feature>
<dbReference type="AlphaFoldDB" id="A0A226EWE5"/>